<dbReference type="InterPro" id="IPR006180">
    <property type="entry name" value="3-OHacyl-CoA_DH_CS"/>
</dbReference>
<comment type="subcellular location">
    <subcellularLocation>
        <location evidence="1">Mitochondrion matrix</location>
    </subcellularLocation>
</comment>
<evidence type="ECO:0000256" key="13">
    <source>
        <dbReference type="PIRSR" id="PIRSR000105-3"/>
    </source>
</evidence>
<feature type="binding site" evidence="13">
    <location>
        <position position="70"/>
    </location>
    <ligand>
        <name>CoA</name>
        <dbReference type="ChEBI" id="CHEBI:57287"/>
    </ligand>
</feature>
<dbReference type="EC" id="1.1.1.35" evidence="4"/>
<organism evidence="16 17">
    <name type="scientific">Piptocephalis cylindrospora</name>
    <dbReference type="NCBI Taxonomy" id="1907219"/>
    <lineage>
        <taxon>Eukaryota</taxon>
        <taxon>Fungi</taxon>
        <taxon>Fungi incertae sedis</taxon>
        <taxon>Zoopagomycota</taxon>
        <taxon>Zoopagomycotina</taxon>
        <taxon>Zoopagomycetes</taxon>
        <taxon>Zoopagales</taxon>
        <taxon>Piptocephalidaceae</taxon>
        <taxon>Piptocephalis</taxon>
    </lineage>
</organism>
<dbReference type="InterPro" id="IPR006108">
    <property type="entry name" value="3HC_DH_C"/>
</dbReference>
<dbReference type="Proteomes" id="UP000267251">
    <property type="component" value="Unassembled WGS sequence"/>
</dbReference>
<evidence type="ECO:0000256" key="9">
    <source>
        <dbReference type="ARBA" id="ARBA00023128"/>
    </source>
</evidence>
<gene>
    <name evidence="16" type="ORF">BJ684DRAFT_8967</name>
</gene>
<dbReference type="EMBL" id="KZ987872">
    <property type="protein sequence ID" value="RKP14183.1"/>
    <property type="molecule type" value="Genomic_DNA"/>
</dbReference>
<evidence type="ECO:0000259" key="15">
    <source>
        <dbReference type="Pfam" id="PF02737"/>
    </source>
</evidence>
<dbReference type="AlphaFoldDB" id="A0A4P9Y5G1"/>
<dbReference type="PANTHER" id="PTHR43561">
    <property type="match status" value="1"/>
</dbReference>
<keyword evidence="7 12" id="KW-0520">NAD</keyword>
<dbReference type="OrthoDB" id="5958943at2759"/>
<evidence type="ECO:0000256" key="8">
    <source>
        <dbReference type="ARBA" id="ARBA00023098"/>
    </source>
</evidence>
<feature type="binding site" evidence="12">
    <location>
        <position position="112"/>
    </location>
    <ligand>
        <name>NAD(+)</name>
        <dbReference type="ChEBI" id="CHEBI:57540"/>
    </ligand>
</feature>
<feature type="binding site" evidence="13">
    <location>
        <position position="63"/>
    </location>
    <ligand>
        <name>CoA</name>
        <dbReference type="ChEBI" id="CHEBI:57287"/>
    </ligand>
</feature>
<feature type="binding site" evidence="12">
    <location>
        <position position="163"/>
    </location>
    <ligand>
        <name>NAD(+)</name>
        <dbReference type="ChEBI" id="CHEBI:57540"/>
    </ligand>
</feature>
<dbReference type="InterPro" id="IPR022694">
    <property type="entry name" value="3-OHacyl-CoA_DH"/>
</dbReference>
<dbReference type="PANTHER" id="PTHR43561:SF3">
    <property type="entry name" value="HYDROXYACYL-COENZYME A DEHYDROGENASE, MITOCHONDRIAL"/>
    <property type="match status" value="1"/>
</dbReference>
<protein>
    <recommendedName>
        <fullName evidence="4">3-hydroxyacyl-CoA dehydrogenase</fullName>
        <ecNumber evidence="4">1.1.1.35</ecNumber>
    </recommendedName>
</protein>
<feature type="binding site" evidence="12">
    <location>
        <position position="47"/>
    </location>
    <ligand>
        <name>NAD(+)</name>
        <dbReference type="ChEBI" id="CHEBI:57540"/>
    </ligand>
</feature>
<dbReference type="InterPro" id="IPR008927">
    <property type="entry name" value="6-PGluconate_DH-like_C_sf"/>
</dbReference>
<dbReference type="GO" id="GO:0070403">
    <property type="term" value="F:NAD+ binding"/>
    <property type="evidence" value="ECO:0007669"/>
    <property type="project" value="InterPro"/>
</dbReference>
<evidence type="ECO:0000256" key="4">
    <source>
        <dbReference type="ARBA" id="ARBA00013000"/>
    </source>
</evidence>
<feature type="binding site" evidence="13">
    <location>
        <position position="139"/>
    </location>
    <ligand>
        <name>CoA</name>
        <dbReference type="ChEBI" id="CHEBI:57287"/>
    </ligand>
</feature>
<dbReference type="InterPro" id="IPR036291">
    <property type="entry name" value="NAD(P)-bd_dom_sf"/>
</dbReference>
<name>A0A4P9Y5G1_9FUNG</name>
<dbReference type="InterPro" id="IPR052242">
    <property type="entry name" value="Mito_3-hydroxyacyl-CoA_DH"/>
</dbReference>
<feature type="binding site" evidence="12">
    <location>
        <begin position="24"/>
        <end position="29"/>
    </location>
    <ligand>
        <name>NAD(+)</name>
        <dbReference type="ChEBI" id="CHEBI:57540"/>
    </ligand>
</feature>
<evidence type="ECO:0000256" key="3">
    <source>
        <dbReference type="ARBA" id="ARBA00009463"/>
    </source>
</evidence>
<feature type="site" description="Important for catalytic activity" evidence="11">
    <location>
        <position position="160"/>
    </location>
</feature>
<dbReference type="Gene3D" id="3.40.50.720">
    <property type="entry name" value="NAD(P)-binding Rossmann-like Domain"/>
    <property type="match status" value="1"/>
</dbReference>
<accession>A0A4P9Y5G1</accession>
<evidence type="ECO:0000256" key="11">
    <source>
        <dbReference type="PIRSR" id="PIRSR000105-1"/>
    </source>
</evidence>
<evidence type="ECO:0000256" key="7">
    <source>
        <dbReference type="ARBA" id="ARBA00023027"/>
    </source>
</evidence>
<reference evidence="17" key="1">
    <citation type="journal article" date="2018" name="Nat. Microbiol.">
        <title>Leveraging single-cell genomics to expand the fungal tree of life.</title>
        <authorList>
            <person name="Ahrendt S.R."/>
            <person name="Quandt C.A."/>
            <person name="Ciobanu D."/>
            <person name="Clum A."/>
            <person name="Salamov A."/>
            <person name="Andreopoulos B."/>
            <person name="Cheng J.F."/>
            <person name="Woyke T."/>
            <person name="Pelin A."/>
            <person name="Henrissat B."/>
            <person name="Reynolds N.K."/>
            <person name="Benny G.L."/>
            <person name="Smith M.E."/>
            <person name="James T.Y."/>
            <person name="Grigoriev I.V."/>
        </authorList>
    </citation>
    <scope>NUCLEOTIDE SEQUENCE [LARGE SCALE GENOMIC DNA]</scope>
</reference>
<feature type="binding site" evidence="12">
    <location>
        <position position="139"/>
    </location>
    <ligand>
        <name>NAD(+)</name>
        <dbReference type="ChEBI" id="CHEBI:57540"/>
    </ligand>
</feature>
<dbReference type="PIRSF" id="PIRSF000105">
    <property type="entry name" value="HCDH"/>
    <property type="match status" value="1"/>
</dbReference>
<dbReference type="InterPro" id="IPR006176">
    <property type="entry name" value="3-OHacyl-CoA_DH_NAD-bd"/>
</dbReference>
<dbReference type="SUPFAM" id="SSF51735">
    <property type="entry name" value="NAD(P)-binding Rossmann-fold domains"/>
    <property type="match status" value="1"/>
</dbReference>
<keyword evidence="9" id="KW-0496">Mitochondrion</keyword>
<evidence type="ECO:0000256" key="6">
    <source>
        <dbReference type="ARBA" id="ARBA00023002"/>
    </source>
</evidence>
<feature type="domain" description="3-hydroxyacyl-CoA dehydrogenase C-terminal" evidence="14">
    <location>
        <begin position="206"/>
        <end position="306"/>
    </location>
</feature>
<evidence type="ECO:0000259" key="14">
    <source>
        <dbReference type="Pfam" id="PF00725"/>
    </source>
</evidence>
<keyword evidence="6" id="KW-0560">Oxidoreductase</keyword>
<comment type="catalytic activity">
    <reaction evidence="10">
        <text>a (3S)-3-hydroxyacyl-CoA + NAD(+) = a 3-oxoacyl-CoA + NADH + H(+)</text>
        <dbReference type="Rhea" id="RHEA:22432"/>
        <dbReference type="ChEBI" id="CHEBI:15378"/>
        <dbReference type="ChEBI" id="CHEBI:57318"/>
        <dbReference type="ChEBI" id="CHEBI:57540"/>
        <dbReference type="ChEBI" id="CHEBI:57945"/>
        <dbReference type="ChEBI" id="CHEBI:90726"/>
        <dbReference type="EC" id="1.1.1.35"/>
    </reaction>
</comment>
<feature type="binding site" evidence="12">
    <location>
        <position position="298"/>
    </location>
    <ligand>
        <name>NAD(+)</name>
        <dbReference type="ChEBI" id="CHEBI:57540"/>
    </ligand>
</feature>
<dbReference type="GO" id="GO:0003857">
    <property type="term" value="F:(3S)-3-hydroxyacyl-CoA dehydrogenase (NAD+) activity"/>
    <property type="evidence" value="ECO:0007669"/>
    <property type="project" value="UniProtKB-EC"/>
</dbReference>
<dbReference type="Pfam" id="PF00725">
    <property type="entry name" value="3HCDH"/>
    <property type="match status" value="1"/>
</dbReference>
<dbReference type="GO" id="GO:0005759">
    <property type="term" value="C:mitochondrial matrix"/>
    <property type="evidence" value="ECO:0007669"/>
    <property type="project" value="UniProtKB-SubCell"/>
</dbReference>
<comment type="pathway">
    <text evidence="2">Lipid metabolism; fatty acid beta-oxidation.</text>
</comment>
<comment type="similarity">
    <text evidence="3">Belongs to the 3-hydroxyacyl-CoA dehydrogenase family.</text>
</comment>
<sequence>MAKCLTVSYSSSSVTDIERVTVIGSGLMGSGIAQVVAAAGIQATLVDVSEQALDKGRGIITASLKRMARKKFPDSPKDQESLVEETLSRVHVSTNAEEAASNAGLVVEAIVENLEVKKKLFSSLDRVAPASTIFASNTSSLPITDIASATGRADRFAGLHFFNPVPQMKLVEVIRTDATSQETIDALFSLCFRLKKAPVGCADTPGFIVNRLMVPYMMEAIRLVERGDASPEDVDTAMKYGAGYPMGPFELMDVVGLDTLKFITDGWYNDTASLQGKALAAPSHMLNHLVKQGKYGRKSGEGFYSYNGVGHDKKSKA</sequence>
<keyword evidence="5" id="KW-0276">Fatty acid metabolism</keyword>
<dbReference type="Gene3D" id="1.10.1040.10">
    <property type="entry name" value="N-(1-d-carboxylethyl)-l-norvaline Dehydrogenase, domain 2"/>
    <property type="match status" value="1"/>
</dbReference>
<evidence type="ECO:0000256" key="1">
    <source>
        <dbReference type="ARBA" id="ARBA00004305"/>
    </source>
</evidence>
<evidence type="ECO:0000313" key="17">
    <source>
        <dbReference type="Proteomes" id="UP000267251"/>
    </source>
</evidence>
<dbReference type="FunFam" id="3.40.50.720:FF:000258">
    <property type="entry name" value="Hydroxyacyl-coenzyme A dehydrogenase, mitochondrial"/>
    <property type="match status" value="1"/>
</dbReference>
<feature type="domain" description="3-hydroxyacyl-CoA dehydrogenase NAD binding" evidence="15">
    <location>
        <begin position="20"/>
        <end position="203"/>
    </location>
</feature>
<proteinExistence type="inferred from homology"/>
<dbReference type="InterPro" id="IPR013328">
    <property type="entry name" value="6PGD_dom2"/>
</dbReference>
<evidence type="ECO:0000256" key="10">
    <source>
        <dbReference type="ARBA" id="ARBA00049556"/>
    </source>
</evidence>
<evidence type="ECO:0000256" key="5">
    <source>
        <dbReference type="ARBA" id="ARBA00022832"/>
    </source>
</evidence>
<evidence type="ECO:0000313" key="16">
    <source>
        <dbReference type="EMBL" id="RKP14183.1"/>
    </source>
</evidence>
<keyword evidence="17" id="KW-1185">Reference proteome</keyword>
<feature type="binding site" evidence="12">
    <location>
        <position position="117"/>
    </location>
    <ligand>
        <name>NAD(+)</name>
        <dbReference type="ChEBI" id="CHEBI:57540"/>
    </ligand>
</feature>
<keyword evidence="8" id="KW-0443">Lipid metabolism</keyword>
<evidence type="ECO:0000256" key="12">
    <source>
        <dbReference type="PIRSR" id="PIRSR000105-2"/>
    </source>
</evidence>
<dbReference type="GO" id="GO:0006635">
    <property type="term" value="P:fatty acid beta-oxidation"/>
    <property type="evidence" value="ECO:0007669"/>
    <property type="project" value="TreeGrafter"/>
</dbReference>
<dbReference type="SUPFAM" id="SSF48179">
    <property type="entry name" value="6-phosphogluconate dehydrogenase C-terminal domain-like"/>
    <property type="match status" value="1"/>
</dbReference>
<dbReference type="PROSITE" id="PS00067">
    <property type="entry name" value="3HCDH"/>
    <property type="match status" value="1"/>
</dbReference>
<dbReference type="Pfam" id="PF02737">
    <property type="entry name" value="3HCDH_N"/>
    <property type="match status" value="1"/>
</dbReference>
<evidence type="ECO:0000256" key="2">
    <source>
        <dbReference type="ARBA" id="ARBA00005005"/>
    </source>
</evidence>